<protein>
    <submittedName>
        <fullName evidence="1">Uncharacterized protein</fullName>
    </submittedName>
</protein>
<name>A0ACB8V3W6_9EURO</name>
<gene>
    <name evidence="1" type="ORF">LOY88_001801</name>
</gene>
<sequence>MGRLPFHQNWIGNLLDDFIIESPDGTIWKLGEKLSEKATFSPAERTGTGKAWAEGIAVYSCQQIINGRVVNEAIAKVRFQVPPEYPTSFNPEVRRKLALRDPSPWTQHELVSLRHFNQKGCKVTPKLLYVKRSLQEWEHLPVPGGYVVFILMQKVPGVPLVDFWDYDFDKREKIRAAFRNSLTELLRYHARPIDTHLGNIIYDEKGNKCWFVDYEHIFVDEEKEPRKFSENDYFGWGLAYRGCSASANEW</sequence>
<organism evidence="1">
    <name type="scientific">Ophidiomyces ophidiicola</name>
    <dbReference type="NCBI Taxonomy" id="1387563"/>
    <lineage>
        <taxon>Eukaryota</taxon>
        <taxon>Fungi</taxon>
        <taxon>Dikarya</taxon>
        <taxon>Ascomycota</taxon>
        <taxon>Pezizomycotina</taxon>
        <taxon>Eurotiomycetes</taxon>
        <taxon>Eurotiomycetidae</taxon>
        <taxon>Onygenales</taxon>
        <taxon>Onygenaceae</taxon>
        <taxon>Ophidiomyces</taxon>
    </lineage>
</organism>
<evidence type="ECO:0000313" key="1">
    <source>
        <dbReference type="EMBL" id="KAI2389993.1"/>
    </source>
</evidence>
<comment type="caution">
    <text evidence="1">The sequence shown here is derived from an EMBL/GenBank/DDBJ whole genome shotgun (WGS) entry which is preliminary data.</text>
</comment>
<proteinExistence type="predicted"/>
<reference evidence="1" key="1">
    <citation type="journal article" date="2022" name="bioRxiv">
        <title>Population genetic analysis of Ophidiomyces ophidiicola, the causative agent of snake fungal disease, indicates recent introductions to the USA.</title>
        <authorList>
            <person name="Ladner J.T."/>
            <person name="Palmer J.M."/>
            <person name="Ettinger C.L."/>
            <person name="Stajich J.E."/>
            <person name="Farrell T.M."/>
            <person name="Glorioso B.M."/>
            <person name="Lawson B."/>
            <person name="Price S.J."/>
            <person name="Stengle A.G."/>
            <person name="Grear D.A."/>
            <person name="Lorch J.M."/>
        </authorList>
    </citation>
    <scope>NUCLEOTIDE SEQUENCE</scope>
    <source>
        <strain evidence="1">NWHC 24266-5</strain>
    </source>
</reference>
<accession>A0ACB8V3W6</accession>
<dbReference type="EMBL" id="JALBCA010000020">
    <property type="protein sequence ID" value="KAI2389993.1"/>
    <property type="molecule type" value="Genomic_DNA"/>
</dbReference>